<dbReference type="OrthoDB" id="5357315at2759"/>
<dbReference type="Gene3D" id="3.30.40.10">
    <property type="entry name" value="Zinc/RING finger domain, C3HC4 (zinc finger)"/>
    <property type="match status" value="1"/>
</dbReference>
<keyword evidence="5" id="KW-0862">Zinc</keyword>
<dbReference type="AlphaFoldDB" id="A0A5M8PG05"/>
<feature type="region of interest" description="Disordered" evidence="6">
    <location>
        <begin position="698"/>
        <end position="745"/>
    </location>
</feature>
<feature type="region of interest" description="Disordered" evidence="6">
    <location>
        <begin position="139"/>
        <end position="229"/>
    </location>
</feature>
<protein>
    <recommendedName>
        <fullName evidence="8">RING-type domain-containing protein</fullName>
    </recommendedName>
</protein>
<feature type="region of interest" description="Disordered" evidence="6">
    <location>
        <begin position="320"/>
        <end position="388"/>
    </location>
</feature>
<keyword evidence="5" id="KW-0863">Zinc-finger</keyword>
<accession>A0A5M8PG05</accession>
<dbReference type="Pfam" id="PF13639">
    <property type="entry name" value="zf-RING_2"/>
    <property type="match status" value="1"/>
</dbReference>
<dbReference type="GO" id="GO:0006511">
    <property type="term" value="P:ubiquitin-dependent protein catabolic process"/>
    <property type="evidence" value="ECO:0007669"/>
    <property type="project" value="TreeGrafter"/>
</dbReference>
<feature type="compositionally biased region" description="Polar residues" evidence="6">
    <location>
        <begin position="560"/>
        <end position="570"/>
    </location>
</feature>
<evidence type="ECO:0000256" key="5">
    <source>
        <dbReference type="PROSITE-ProRule" id="PRU00175"/>
    </source>
</evidence>
<dbReference type="InterPro" id="IPR003137">
    <property type="entry name" value="PA_domain"/>
</dbReference>
<dbReference type="GO" id="GO:0008270">
    <property type="term" value="F:zinc ion binding"/>
    <property type="evidence" value="ECO:0007669"/>
    <property type="project" value="UniProtKB-KW"/>
</dbReference>
<dbReference type="FunFam" id="3.30.40.10:FF:000364">
    <property type="entry name" value="Protease-associated PA domain protein"/>
    <property type="match status" value="1"/>
</dbReference>
<feature type="compositionally biased region" description="Low complexity" evidence="6">
    <location>
        <begin position="702"/>
        <end position="732"/>
    </location>
</feature>
<dbReference type="InterPro" id="IPR046450">
    <property type="entry name" value="PA_dom_sf"/>
</dbReference>
<name>A0A5M8PG05_9LECA</name>
<gene>
    <name evidence="9" type="ORF">FRX48_08021</name>
</gene>
<evidence type="ECO:0000256" key="2">
    <source>
        <dbReference type="ARBA" id="ARBA00022692"/>
    </source>
</evidence>
<evidence type="ECO:0000259" key="8">
    <source>
        <dbReference type="PROSITE" id="PS50089"/>
    </source>
</evidence>
<dbReference type="Pfam" id="PF02225">
    <property type="entry name" value="PA"/>
    <property type="match status" value="1"/>
</dbReference>
<evidence type="ECO:0000256" key="3">
    <source>
        <dbReference type="ARBA" id="ARBA00022989"/>
    </source>
</evidence>
<feature type="region of interest" description="Disordered" evidence="6">
    <location>
        <begin position="840"/>
        <end position="909"/>
    </location>
</feature>
<dbReference type="SMART" id="SM00184">
    <property type="entry name" value="RING"/>
    <property type="match status" value="1"/>
</dbReference>
<dbReference type="GO" id="GO:0061630">
    <property type="term" value="F:ubiquitin protein ligase activity"/>
    <property type="evidence" value="ECO:0007669"/>
    <property type="project" value="TreeGrafter"/>
</dbReference>
<proteinExistence type="predicted"/>
<reference evidence="9 10" key="1">
    <citation type="submission" date="2019-09" db="EMBL/GenBank/DDBJ databases">
        <title>The hologenome of the rock-dwelling lichen Lasallia pustulata.</title>
        <authorList>
            <person name="Greshake Tzovaras B."/>
            <person name="Segers F."/>
            <person name="Bicker A."/>
            <person name="Dal Grande F."/>
            <person name="Otte J."/>
            <person name="Hankeln T."/>
            <person name="Schmitt I."/>
            <person name="Ebersberger I."/>
        </authorList>
    </citation>
    <scope>NUCLEOTIDE SEQUENCE [LARGE SCALE GENOMIC DNA]</scope>
    <source>
        <strain evidence="9">A1-1</strain>
    </source>
</reference>
<feature type="compositionally biased region" description="Polar residues" evidence="6">
    <location>
        <begin position="506"/>
        <end position="519"/>
    </location>
</feature>
<evidence type="ECO:0000313" key="10">
    <source>
        <dbReference type="Proteomes" id="UP000324767"/>
    </source>
</evidence>
<dbReference type="PROSITE" id="PS50089">
    <property type="entry name" value="ZF_RING_2"/>
    <property type="match status" value="1"/>
</dbReference>
<dbReference type="PANTHER" id="PTHR22765">
    <property type="entry name" value="RING FINGER AND PROTEASE ASSOCIATED DOMAIN-CONTAINING"/>
    <property type="match status" value="1"/>
</dbReference>
<keyword evidence="3 7" id="KW-1133">Transmembrane helix</keyword>
<feature type="compositionally biased region" description="Gly residues" evidence="6">
    <location>
        <begin position="548"/>
        <end position="559"/>
    </location>
</feature>
<feature type="domain" description="RING-type" evidence="8">
    <location>
        <begin position="787"/>
        <end position="830"/>
    </location>
</feature>
<evidence type="ECO:0000256" key="7">
    <source>
        <dbReference type="SAM" id="Phobius"/>
    </source>
</evidence>
<organism evidence="9 10">
    <name type="scientific">Lasallia pustulata</name>
    <dbReference type="NCBI Taxonomy" id="136370"/>
    <lineage>
        <taxon>Eukaryota</taxon>
        <taxon>Fungi</taxon>
        <taxon>Dikarya</taxon>
        <taxon>Ascomycota</taxon>
        <taxon>Pezizomycotina</taxon>
        <taxon>Lecanoromycetes</taxon>
        <taxon>OSLEUM clade</taxon>
        <taxon>Umbilicariomycetidae</taxon>
        <taxon>Umbilicariales</taxon>
        <taxon>Umbilicariaceae</taxon>
        <taxon>Lasallia</taxon>
    </lineage>
</organism>
<feature type="region of interest" description="Disordered" evidence="6">
    <location>
        <begin position="491"/>
        <end position="582"/>
    </location>
</feature>
<dbReference type="Gene3D" id="3.50.30.30">
    <property type="match status" value="1"/>
</dbReference>
<sequence>MRSPRLVLLLLCFVALPVFLTFLSLLHSHPRQPLSTESTSSPNKGGIRALFSFHTPSSLFPPSAIISLTDDNSTFFLARPAAFGPLLPSHGLKGQLWVGSGFGDDNLGRVGVVTGAEGELGCSDVPGWADGNRQQHIDITSDDAGRRKTVAQENAQAATANDNTGKQRRSEAVIKQQANDGSADPSEGDGTDDHLHHPLTGSQVSKPPIPGQPAQYHNSKDGGPSQHADIQSLQESAEIAGKVVLLSRGGCGFLEKVKWVQRRGGVALIVGDDTRGGSLVTMYARGDTSNVTISSLFTSHTTAHLLSSLIPLGGYIEDIPSADGDKRPQSDDRTSKATANRKTGKKNKASNDGTTFTAKVDSAKQTSTTRPSIVPAKTRSTRSITTETSYPQSEKIGWFRSLVSFFGFGSPSPASQLPADSRRPPSSGRLNWILNDDWDDGSQRNKQISSGASKGSKGNNKGQVPEKPGSHKTSSDDFVIGVQDWRDPDLVGSKIPIMIPGREGKSTPSKEAIKTQTPTGKAAGGSAPSSGLQAGNGLSGGSITPGSGEYGKSGEGNSGTQGTQNDNSYADSGKDSYNSDDDRSSWLSQILWGDEDDEDLTQESPPSTTTPKVSTTTPAKTHDSVEEGDYEEHQGLWVTLTPTTMSTSPFFDTLLVLVVSPLVTLTVVYALLLLRGRIRRRRWRAPKSVVDRLPVRTYHTMPSSSSSSSSRLASSRASSPLSPLLQQSSPQSTPSHVRPRSRTTSGIGAAVSASLDNATAKAAIPPPEKSTAATGWKKRYTGKQVECVVCLEEYVDGQSRVMSLPCGHEFHAECITPWLTTRVRTCPICKGDVVRMAHPSTTTTAQTRYRDDPEQEVQSQAGGNSAESVTSAIPIPRSPDEANADIERGEDVDATLVNEQASASRGGWRGLTSFSLSAFSGEAAWRQAQADRSR</sequence>
<evidence type="ECO:0000313" key="9">
    <source>
        <dbReference type="EMBL" id="KAA6408279.1"/>
    </source>
</evidence>
<feature type="transmembrane region" description="Helical" evidence="7">
    <location>
        <begin position="654"/>
        <end position="674"/>
    </location>
</feature>
<feature type="compositionally biased region" description="Polar residues" evidence="6">
    <location>
        <begin position="856"/>
        <end position="871"/>
    </location>
</feature>
<dbReference type="Proteomes" id="UP000324767">
    <property type="component" value="Unassembled WGS sequence"/>
</dbReference>
<dbReference type="PANTHER" id="PTHR22765:SF406">
    <property type="entry name" value="PA AND RING FINGER DOMAIN PROTEIN (AFU_ORTHOLOGUE AFUA_2G02470)"/>
    <property type="match status" value="1"/>
</dbReference>
<feature type="compositionally biased region" description="Polar residues" evidence="6">
    <location>
        <begin position="350"/>
        <end position="371"/>
    </location>
</feature>
<dbReference type="GO" id="GO:0016020">
    <property type="term" value="C:membrane"/>
    <property type="evidence" value="ECO:0007669"/>
    <property type="project" value="UniProtKB-SubCell"/>
</dbReference>
<dbReference type="CDD" id="cd04813">
    <property type="entry name" value="PA_1"/>
    <property type="match status" value="1"/>
</dbReference>
<dbReference type="SUPFAM" id="SSF57850">
    <property type="entry name" value="RING/U-box"/>
    <property type="match status" value="1"/>
</dbReference>
<feature type="region of interest" description="Disordered" evidence="6">
    <location>
        <begin position="595"/>
        <end position="630"/>
    </location>
</feature>
<dbReference type="InterPro" id="IPR013083">
    <property type="entry name" value="Znf_RING/FYVE/PHD"/>
</dbReference>
<dbReference type="SUPFAM" id="SSF52025">
    <property type="entry name" value="PA domain"/>
    <property type="match status" value="1"/>
</dbReference>
<keyword evidence="2 7" id="KW-0812">Transmembrane</keyword>
<feature type="compositionally biased region" description="Low complexity" evidence="6">
    <location>
        <begin position="604"/>
        <end position="619"/>
    </location>
</feature>
<dbReference type="CDD" id="cd16454">
    <property type="entry name" value="RING-H2_PA-TM-RING"/>
    <property type="match status" value="1"/>
</dbReference>
<dbReference type="InterPro" id="IPR001841">
    <property type="entry name" value="Znf_RING"/>
</dbReference>
<dbReference type="EMBL" id="VXIT01000014">
    <property type="protein sequence ID" value="KAA6408279.1"/>
    <property type="molecule type" value="Genomic_DNA"/>
</dbReference>
<feature type="compositionally biased region" description="Low complexity" evidence="6">
    <location>
        <begin position="520"/>
        <end position="535"/>
    </location>
</feature>
<feature type="compositionally biased region" description="Low complexity" evidence="6">
    <location>
        <begin position="449"/>
        <end position="462"/>
    </location>
</feature>
<feature type="compositionally biased region" description="Polar residues" evidence="6">
    <location>
        <begin position="151"/>
        <end position="164"/>
    </location>
</feature>
<comment type="subcellular location">
    <subcellularLocation>
        <location evidence="1">Membrane</location>
    </subcellularLocation>
</comment>
<evidence type="ECO:0000256" key="1">
    <source>
        <dbReference type="ARBA" id="ARBA00004370"/>
    </source>
</evidence>
<feature type="compositionally biased region" description="Basic and acidic residues" evidence="6">
    <location>
        <begin position="323"/>
        <end position="335"/>
    </location>
</feature>
<feature type="region of interest" description="Disordered" evidence="6">
    <location>
        <begin position="412"/>
        <end position="477"/>
    </location>
</feature>
<evidence type="ECO:0000256" key="4">
    <source>
        <dbReference type="ARBA" id="ARBA00023136"/>
    </source>
</evidence>
<keyword evidence="5" id="KW-0479">Metal-binding</keyword>
<dbReference type="GO" id="GO:0005737">
    <property type="term" value="C:cytoplasm"/>
    <property type="evidence" value="ECO:0007669"/>
    <property type="project" value="TreeGrafter"/>
</dbReference>
<keyword evidence="4 7" id="KW-0472">Membrane</keyword>
<dbReference type="InterPro" id="IPR051826">
    <property type="entry name" value="E3_ubiquitin-ligase_domain"/>
</dbReference>
<evidence type="ECO:0000256" key="6">
    <source>
        <dbReference type="SAM" id="MobiDB-lite"/>
    </source>
</evidence>
<comment type="caution">
    <text evidence="9">The sequence shown here is derived from an EMBL/GenBank/DDBJ whole genome shotgun (WGS) entry which is preliminary data.</text>
</comment>